<evidence type="ECO:0000313" key="3">
    <source>
        <dbReference type="Proteomes" id="UP001501116"/>
    </source>
</evidence>
<keyword evidence="3" id="KW-1185">Reference proteome</keyword>
<name>A0ABP5CXG9_9PSEU</name>
<gene>
    <name evidence="2" type="ORF">GCM10009754_50680</name>
</gene>
<evidence type="ECO:0000256" key="1">
    <source>
        <dbReference type="SAM" id="MobiDB-lite"/>
    </source>
</evidence>
<accession>A0ABP5CXG9</accession>
<evidence type="ECO:0000313" key="2">
    <source>
        <dbReference type="EMBL" id="GAA1970629.1"/>
    </source>
</evidence>
<dbReference type="Proteomes" id="UP001501116">
    <property type="component" value="Unassembled WGS sequence"/>
</dbReference>
<reference evidence="3" key="1">
    <citation type="journal article" date="2019" name="Int. J. Syst. Evol. Microbiol.">
        <title>The Global Catalogue of Microorganisms (GCM) 10K type strain sequencing project: providing services to taxonomists for standard genome sequencing and annotation.</title>
        <authorList>
            <consortium name="The Broad Institute Genomics Platform"/>
            <consortium name="The Broad Institute Genome Sequencing Center for Infectious Disease"/>
            <person name="Wu L."/>
            <person name="Ma J."/>
        </authorList>
    </citation>
    <scope>NUCLEOTIDE SEQUENCE [LARGE SCALE GENOMIC DNA]</scope>
    <source>
        <strain evidence="3">JCM 14545</strain>
    </source>
</reference>
<sequence length="65" mass="7058">MQVSPGRSPRHPRFAERTGWYSRAMTEPSTDVPEADALDQRTDVYGEDAGESTPAAPPLEADPAD</sequence>
<proteinExistence type="predicted"/>
<dbReference type="EMBL" id="BAAANN010000021">
    <property type="protein sequence ID" value="GAA1970629.1"/>
    <property type="molecule type" value="Genomic_DNA"/>
</dbReference>
<feature type="region of interest" description="Disordered" evidence="1">
    <location>
        <begin position="1"/>
        <end position="65"/>
    </location>
</feature>
<protein>
    <submittedName>
        <fullName evidence="2">Uncharacterized protein</fullName>
    </submittedName>
</protein>
<organism evidence="2 3">
    <name type="scientific">Amycolatopsis minnesotensis</name>
    <dbReference type="NCBI Taxonomy" id="337894"/>
    <lineage>
        <taxon>Bacteria</taxon>
        <taxon>Bacillati</taxon>
        <taxon>Actinomycetota</taxon>
        <taxon>Actinomycetes</taxon>
        <taxon>Pseudonocardiales</taxon>
        <taxon>Pseudonocardiaceae</taxon>
        <taxon>Amycolatopsis</taxon>
    </lineage>
</organism>
<comment type="caution">
    <text evidence="2">The sequence shown here is derived from an EMBL/GenBank/DDBJ whole genome shotgun (WGS) entry which is preliminary data.</text>
</comment>